<gene>
    <name evidence="1" type="ORF">NDU88_009292</name>
</gene>
<sequence length="161" mass="16802">MGIDQPVAAENSSEGGRRTDFEGCRLEESEREHNAGLCIIGINVSTKLLVFLNSIHNIVGVELSKTQPGLAGCCAAGFTAGASYLFSPLGEWIAGSRMVAAVMDAVPGSLCICCFLRGGGSLVVAAILEVVLGGLRVCCFLRGSDAWQQHGNCYPRRGAGP</sequence>
<dbReference type="Proteomes" id="UP001066276">
    <property type="component" value="Chromosome 7"/>
</dbReference>
<accession>A0AAV7PYL8</accession>
<proteinExistence type="predicted"/>
<keyword evidence="2" id="KW-1185">Reference proteome</keyword>
<reference evidence="1" key="1">
    <citation type="journal article" date="2022" name="bioRxiv">
        <title>Sequencing and chromosome-scale assembly of the giantPleurodeles waltlgenome.</title>
        <authorList>
            <person name="Brown T."/>
            <person name="Elewa A."/>
            <person name="Iarovenko S."/>
            <person name="Subramanian E."/>
            <person name="Araus A.J."/>
            <person name="Petzold A."/>
            <person name="Susuki M."/>
            <person name="Suzuki K.-i.T."/>
            <person name="Hayashi T."/>
            <person name="Toyoda A."/>
            <person name="Oliveira C."/>
            <person name="Osipova E."/>
            <person name="Leigh N.D."/>
            <person name="Simon A."/>
            <person name="Yun M.H."/>
        </authorList>
    </citation>
    <scope>NUCLEOTIDE SEQUENCE</scope>
    <source>
        <strain evidence="1">20211129_DDA</strain>
        <tissue evidence="1">Liver</tissue>
    </source>
</reference>
<protein>
    <submittedName>
        <fullName evidence="1">Uncharacterized protein</fullName>
    </submittedName>
</protein>
<name>A0AAV7PYL8_PLEWA</name>
<comment type="caution">
    <text evidence="1">The sequence shown here is derived from an EMBL/GenBank/DDBJ whole genome shotgun (WGS) entry which is preliminary data.</text>
</comment>
<organism evidence="1 2">
    <name type="scientific">Pleurodeles waltl</name>
    <name type="common">Iberian ribbed newt</name>
    <dbReference type="NCBI Taxonomy" id="8319"/>
    <lineage>
        <taxon>Eukaryota</taxon>
        <taxon>Metazoa</taxon>
        <taxon>Chordata</taxon>
        <taxon>Craniata</taxon>
        <taxon>Vertebrata</taxon>
        <taxon>Euteleostomi</taxon>
        <taxon>Amphibia</taxon>
        <taxon>Batrachia</taxon>
        <taxon>Caudata</taxon>
        <taxon>Salamandroidea</taxon>
        <taxon>Salamandridae</taxon>
        <taxon>Pleurodelinae</taxon>
        <taxon>Pleurodeles</taxon>
    </lineage>
</organism>
<dbReference type="AlphaFoldDB" id="A0AAV7PYL8"/>
<evidence type="ECO:0000313" key="1">
    <source>
        <dbReference type="EMBL" id="KAJ1130948.1"/>
    </source>
</evidence>
<dbReference type="EMBL" id="JANPWB010000011">
    <property type="protein sequence ID" value="KAJ1130948.1"/>
    <property type="molecule type" value="Genomic_DNA"/>
</dbReference>
<evidence type="ECO:0000313" key="2">
    <source>
        <dbReference type="Proteomes" id="UP001066276"/>
    </source>
</evidence>